<reference evidence="1" key="2">
    <citation type="submission" date="2021-01" db="EMBL/GenBank/DDBJ databases">
        <title>Pan-genome distribution and transcriptional activeness of fungal secondary metabolism genes in Aspergillus section Fumigati.</title>
        <authorList>
            <person name="Takahashi H."/>
            <person name="Umemura M."/>
            <person name="Ninomiya A."/>
            <person name="Kusuya Y."/>
            <person name="Urayama S."/>
            <person name="Shimizu M."/>
            <person name="Watanabe A."/>
            <person name="Kamei K."/>
            <person name="Yaguchi T."/>
            <person name="Hagiwara D."/>
        </authorList>
    </citation>
    <scope>NUCLEOTIDE SEQUENCE</scope>
    <source>
        <strain evidence="1">IFM 46973</strain>
    </source>
</reference>
<gene>
    <name evidence="1" type="ORF">Aud_006233</name>
</gene>
<dbReference type="RefSeq" id="XP_043147071.1">
    <property type="nucleotide sequence ID" value="XM_043291136.1"/>
</dbReference>
<evidence type="ECO:0000313" key="2">
    <source>
        <dbReference type="Proteomes" id="UP000036893"/>
    </source>
</evidence>
<proteinExistence type="predicted"/>
<organism evidence="1 2">
    <name type="scientific">Aspergillus udagawae</name>
    <dbReference type="NCBI Taxonomy" id="91492"/>
    <lineage>
        <taxon>Eukaryota</taxon>
        <taxon>Fungi</taxon>
        <taxon>Dikarya</taxon>
        <taxon>Ascomycota</taxon>
        <taxon>Pezizomycotina</taxon>
        <taxon>Eurotiomycetes</taxon>
        <taxon>Eurotiomycetidae</taxon>
        <taxon>Eurotiales</taxon>
        <taxon>Aspergillaceae</taxon>
        <taxon>Aspergillus</taxon>
        <taxon>Aspergillus subgen. Fumigati</taxon>
    </lineage>
</organism>
<dbReference type="AlphaFoldDB" id="A0A8E0QSS6"/>
<accession>A0A8E0QSS6</accession>
<dbReference type="GeneID" id="66993710"/>
<sequence>MLVYSESRSVIVLGNYPRRPSQNTSTVFQLFSDTSQKNSWPVLEQPETLVQAHHCRKMCQDYKCSWMPRSTHIQEYAVHIFDQRKDGHYVMIIAGILKKDFHACEKPFDSIQASSSMLTLTYSSYKVPKDRQLWKMGVEVASNFKPVLGIFRGHKRV</sequence>
<comment type="caution">
    <text evidence="1">The sequence shown here is derived from an EMBL/GenBank/DDBJ whole genome shotgun (WGS) entry which is preliminary data.</text>
</comment>
<dbReference type="EMBL" id="BBXM02000004">
    <property type="protein sequence ID" value="GIC89805.1"/>
    <property type="molecule type" value="Genomic_DNA"/>
</dbReference>
<name>A0A8E0QSS6_9EURO</name>
<evidence type="ECO:0000313" key="1">
    <source>
        <dbReference type="EMBL" id="GIC89805.1"/>
    </source>
</evidence>
<dbReference type="Proteomes" id="UP000036893">
    <property type="component" value="Unassembled WGS sequence"/>
</dbReference>
<protein>
    <submittedName>
        <fullName evidence="1">Uncharacterized protein</fullName>
    </submittedName>
</protein>
<reference evidence="1" key="1">
    <citation type="journal article" date="2015" name="Genome Announc.">
        <title>Draft Genome Sequence of the Pathogenic Filamentous Fungus Aspergillus udagawae Strain IFM 46973T.</title>
        <authorList>
            <person name="Kusuya Y."/>
            <person name="Takahashi-Nakaguchi A."/>
            <person name="Takahashi H."/>
            <person name="Yaguchi T."/>
        </authorList>
    </citation>
    <scope>NUCLEOTIDE SEQUENCE</scope>
    <source>
        <strain evidence="1">IFM 46973</strain>
    </source>
</reference>